<evidence type="ECO:0008006" key="3">
    <source>
        <dbReference type="Google" id="ProtNLM"/>
    </source>
</evidence>
<protein>
    <recommendedName>
        <fullName evidence="3">Antitoxin</fullName>
    </recommendedName>
</protein>
<dbReference type="Proteomes" id="UP000050301">
    <property type="component" value="Unassembled WGS sequence"/>
</dbReference>
<organism evidence="1 2">
    <name type="scientific">Acidiplasma cupricumulans</name>
    <dbReference type="NCBI Taxonomy" id="312540"/>
    <lineage>
        <taxon>Archaea</taxon>
        <taxon>Methanobacteriati</taxon>
        <taxon>Thermoplasmatota</taxon>
        <taxon>Thermoplasmata</taxon>
        <taxon>Thermoplasmatales</taxon>
        <taxon>Ferroplasmaceae</taxon>
        <taxon>Acidiplasma</taxon>
    </lineage>
</organism>
<comment type="caution">
    <text evidence="1">The sequence shown here is derived from an EMBL/GenBank/DDBJ whole genome shotgun (WGS) entry which is preliminary data.</text>
</comment>
<dbReference type="EMBL" id="LKBH01000181">
    <property type="protein sequence ID" value="KQB35153.1"/>
    <property type="molecule type" value="Genomic_DNA"/>
</dbReference>
<gene>
    <name evidence="1" type="ORF">AOG55_07605</name>
</gene>
<proteinExistence type="predicted"/>
<accession>A0A0Q0XJM9</accession>
<dbReference type="AlphaFoldDB" id="A0A0Q0XJM9"/>
<reference evidence="1 2" key="1">
    <citation type="submission" date="2015-09" db="EMBL/GenBank/DDBJ databases">
        <title>Heavy metals and arsenic resistance mechanisms in polyextremophilic archaea of the family Ferroplasmaceae.</title>
        <authorList>
            <person name="Bulaev A.G."/>
            <person name="Kanygina A.V."/>
        </authorList>
    </citation>
    <scope>NUCLEOTIDE SEQUENCE [LARGE SCALE GENOMIC DNA]</scope>
    <source>
        <strain evidence="1 2">BH2</strain>
    </source>
</reference>
<evidence type="ECO:0000313" key="2">
    <source>
        <dbReference type="Proteomes" id="UP000050301"/>
    </source>
</evidence>
<sequence>MRITIPMAIAKDRMISVRKSDLDSLLATIETLENEYVMDQLERSEQDIQRGRVRNVREFLKEL</sequence>
<dbReference type="InParanoid" id="A0A0Q0XJM9"/>
<keyword evidence="2" id="KW-1185">Reference proteome</keyword>
<name>A0A0Q0XJM9_9ARCH</name>
<evidence type="ECO:0000313" key="1">
    <source>
        <dbReference type="EMBL" id="KQB35153.1"/>
    </source>
</evidence>